<dbReference type="AlphaFoldDB" id="A0A254PX28"/>
<dbReference type="PIRSF" id="PIRSF006305">
    <property type="entry name" value="Maf"/>
    <property type="match status" value="1"/>
</dbReference>
<dbReference type="EMBL" id="NGUP01000001">
    <property type="protein sequence ID" value="OWS71093.1"/>
    <property type="molecule type" value="Genomic_DNA"/>
</dbReference>
<comment type="catalytic activity">
    <reaction evidence="4">
        <text>UTP + H2O = UMP + diphosphate + H(+)</text>
        <dbReference type="Rhea" id="RHEA:29395"/>
        <dbReference type="ChEBI" id="CHEBI:15377"/>
        <dbReference type="ChEBI" id="CHEBI:15378"/>
        <dbReference type="ChEBI" id="CHEBI:33019"/>
        <dbReference type="ChEBI" id="CHEBI:46398"/>
        <dbReference type="ChEBI" id="CHEBI:57865"/>
        <dbReference type="EC" id="3.6.1.9"/>
    </reaction>
</comment>
<evidence type="ECO:0000313" key="6">
    <source>
        <dbReference type="Proteomes" id="UP000197528"/>
    </source>
</evidence>
<dbReference type="GO" id="GO:0036218">
    <property type="term" value="F:dTTP diphosphatase activity"/>
    <property type="evidence" value="ECO:0007669"/>
    <property type="project" value="RHEA"/>
</dbReference>
<comment type="caution">
    <text evidence="5">The sequence shown here is derived from an EMBL/GenBank/DDBJ whole genome shotgun (WGS) entry which is preliminary data.</text>
</comment>
<dbReference type="Pfam" id="PF02545">
    <property type="entry name" value="Maf"/>
    <property type="match status" value="1"/>
</dbReference>
<evidence type="ECO:0000256" key="4">
    <source>
        <dbReference type="HAMAP-Rule" id="MF_00528"/>
    </source>
</evidence>
<feature type="active site" description="Proton acceptor" evidence="4">
    <location>
        <position position="81"/>
    </location>
</feature>
<comment type="similarity">
    <text evidence="4">Belongs to the Maf family. YhdE subfamily.</text>
</comment>
<dbReference type="GO" id="GO:0009117">
    <property type="term" value="P:nucleotide metabolic process"/>
    <property type="evidence" value="ECO:0007669"/>
    <property type="project" value="UniProtKB-KW"/>
</dbReference>
<feature type="site" description="Important for substrate specificity" evidence="4">
    <location>
        <position position="13"/>
    </location>
</feature>
<sequence length="207" mass="22301">MYSFIYLASQSPRRQELLKQMGIRYEMLAPSPGEDSESIETPLLHEKARAYVERVTLAKSTAALARWQKSGLTWAPILCADTTVSMPGNSEGEILGKPTDETDAARILNMLSGKTHEVLTAIALTIDPSQKPLCLVQVSKVHFAKLSPEQIAAYIASGEPFGKAGAYGIQGLGGAFIPSIEGSYSGIMGLPIFETAQLLERAQVTCL</sequence>
<dbReference type="Proteomes" id="UP000197528">
    <property type="component" value="Unassembled WGS sequence"/>
</dbReference>
<dbReference type="EC" id="3.6.1.9" evidence="4"/>
<dbReference type="PANTHER" id="PTHR43213">
    <property type="entry name" value="BIFUNCTIONAL DTTP/UTP PYROPHOSPHATASE/METHYLTRANSFERASE PROTEIN-RELATED"/>
    <property type="match status" value="1"/>
</dbReference>
<proteinExistence type="inferred from homology"/>
<gene>
    <name evidence="5" type="ORF">CBI31_02335</name>
</gene>
<keyword evidence="4" id="KW-0963">Cytoplasm</keyword>
<reference evidence="5 6" key="1">
    <citation type="submission" date="2017-05" db="EMBL/GenBank/DDBJ databases">
        <title>Genome of Polynucleobacter sp. MWH-Feld-100.</title>
        <authorList>
            <person name="Hahn M.W."/>
        </authorList>
    </citation>
    <scope>NUCLEOTIDE SEQUENCE [LARGE SCALE GENOMIC DNA]</scope>
    <source>
        <strain evidence="5 6">MWH-Feld-100</strain>
    </source>
</reference>
<dbReference type="InterPro" id="IPR029001">
    <property type="entry name" value="ITPase-like_fam"/>
</dbReference>
<name>A0A254PX28_9BURK</name>
<dbReference type="GO" id="GO:0005737">
    <property type="term" value="C:cytoplasm"/>
    <property type="evidence" value="ECO:0007669"/>
    <property type="project" value="UniProtKB-SubCell"/>
</dbReference>
<dbReference type="InterPro" id="IPR003697">
    <property type="entry name" value="Maf-like"/>
</dbReference>
<evidence type="ECO:0000256" key="3">
    <source>
        <dbReference type="ARBA" id="ARBA00023080"/>
    </source>
</evidence>
<keyword evidence="6" id="KW-1185">Reference proteome</keyword>
<dbReference type="PANTHER" id="PTHR43213:SF5">
    <property type="entry name" value="BIFUNCTIONAL DTTP_UTP PYROPHOSPHATASE_METHYLTRANSFERASE PROTEIN-RELATED"/>
    <property type="match status" value="1"/>
</dbReference>
<comment type="function">
    <text evidence="4">Nucleoside triphosphate pyrophosphatase that hydrolyzes dTTP and UTP. May have a dual role in cell division arrest and in preventing the incorporation of modified nucleotides into cellular nucleic acids.</text>
</comment>
<dbReference type="Gene3D" id="3.90.950.10">
    <property type="match status" value="1"/>
</dbReference>
<comment type="catalytic activity">
    <reaction evidence="4">
        <text>dTTP + H2O = dTMP + diphosphate + H(+)</text>
        <dbReference type="Rhea" id="RHEA:28534"/>
        <dbReference type="ChEBI" id="CHEBI:15377"/>
        <dbReference type="ChEBI" id="CHEBI:15378"/>
        <dbReference type="ChEBI" id="CHEBI:33019"/>
        <dbReference type="ChEBI" id="CHEBI:37568"/>
        <dbReference type="ChEBI" id="CHEBI:63528"/>
        <dbReference type="EC" id="3.6.1.9"/>
    </reaction>
</comment>
<dbReference type="SUPFAM" id="SSF52972">
    <property type="entry name" value="ITPase-like"/>
    <property type="match status" value="1"/>
</dbReference>
<dbReference type="OrthoDB" id="9807767at2"/>
<accession>A0A254PX28</accession>
<dbReference type="GO" id="GO:0036221">
    <property type="term" value="F:UTP diphosphatase activity"/>
    <property type="evidence" value="ECO:0007669"/>
    <property type="project" value="RHEA"/>
</dbReference>
<keyword evidence="3 4" id="KW-0546">Nucleotide metabolism</keyword>
<dbReference type="CDD" id="cd00555">
    <property type="entry name" value="Maf"/>
    <property type="match status" value="1"/>
</dbReference>
<organism evidence="5 6">
    <name type="scientific">Polynucleobacter campilacus</name>
    <dbReference type="NCBI Taxonomy" id="1743163"/>
    <lineage>
        <taxon>Bacteria</taxon>
        <taxon>Pseudomonadati</taxon>
        <taxon>Pseudomonadota</taxon>
        <taxon>Betaproteobacteria</taxon>
        <taxon>Burkholderiales</taxon>
        <taxon>Burkholderiaceae</taxon>
        <taxon>Polynucleobacter</taxon>
    </lineage>
</organism>
<evidence type="ECO:0000313" key="5">
    <source>
        <dbReference type="EMBL" id="OWS71093.1"/>
    </source>
</evidence>
<dbReference type="HAMAP" id="MF_00528">
    <property type="entry name" value="Maf"/>
    <property type="match status" value="1"/>
</dbReference>
<keyword evidence="2 4" id="KW-0378">Hydrolase</keyword>
<comment type="cofactor">
    <cofactor evidence="1 4">
        <name>a divalent metal cation</name>
        <dbReference type="ChEBI" id="CHEBI:60240"/>
    </cofactor>
</comment>
<protein>
    <recommendedName>
        <fullName evidence="4">dTTP/UTP pyrophosphatase</fullName>
        <shortName evidence="4">dTTPase/UTPase</shortName>
        <ecNumber evidence="4">3.6.1.9</ecNumber>
    </recommendedName>
    <alternativeName>
        <fullName evidence="4">Nucleoside triphosphate pyrophosphatase</fullName>
    </alternativeName>
    <alternativeName>
        <fullName evidence="4">Nucleotide pyrophosphatase</fullName>
        <shortName evidence="4">Nucleotide PPase</shortName>
    </alternativeName>
</protein>
<comment type="caution">
    <text evidence="4">Lacks conserved residue(s) required for the propagation of feature annotation.</text>
</comment>
<dbReference type="NCBIfam" id="TIGR00172">
    <property type="entry name" value="maf"/>
    <property type="match status" value="1"/>
</dbReference>
<feature type="site" description="Important for substrate specificity" evidence="4">
    <location>
        <position position="82"/>
    </location>
</feature>
<evidence type="ECO:0000256" key="2">
    <source>
        <dbReference type="ARBA" id="ARBA00022801"/>
    </source>
</evidence>
<evidence type="ECO:0000256" key="1">
    <source>
        <dbReference type="ARBA" id="ARBA00001968"/>
    </source>
</evidence>
<comment type="subcellular location">
    <subcellularLocation>
        <location evidence="4">Cytoplasm</location>
    </subcellularLocation>
</comment>
<dbReference type="RefSeq" id="WP_088524800.1">
    <property type="nucleotide sequence ID" value="NZ_NGUP01000001.1"/>
</dbReference>
<feature type="site" description="Important for substrate specificity" evidence="4">
    <location>
        <position position="170"/>
    </location>
</feature>